<name>A0AAU9W3N3_9CNID</name>
<dbReference type="PANTHER" id="PTHR31701:SF2">
    <property type="entry name" value="ENDOPLASMIC RETICULUM MEMBRANE-ASSOCIATED RNA DEGRADATION PROTEIN"/>
    <property type="match status" value="1"/>
</dbReference>
<comment type="caution">
    <text evidence="2">The sequence shown here is derived from an EMBL/GenBank/DDBJ whole genome shotgun (WGS) entry which is preliminary data.</text>
</comment>
<feature type="domain" description="DUF4209" evidence="1">
    <location>
        <begin position="142"/>
        <end position="225"/>
    </location>
</feature>
<dbReference type="Pfam" id="PF13910">
    <property type="entry name" value="DUF4209"/>
    <property type="match status" value="1"/>
</dbReference>
<protein>
    <recommendedName>
        <fullName evidence="1">DUF4209 domain-containing protein</fullName>
    </recommendedName>
</protein>
<dbReference type="InterPro" id="IPR039635">
    <property type="entry name" value="ERMARD"/>
</dbReference>
<keyword evidence="3" id="KW-1185">Reference proteome</keyword>
<dbReference type="Proteomes" id="UP001159428">
    <property type="component" value="Unassembled WGS sequence"/>
</dbReference>
<dbReference type="AlphaFoldDB" id="A0AAU9W3N3"/>
<evidence type="ECO:0000259" key="1">
    <source>
        <dbReference type="Pfam" id="PF13910"/>
    </source>
</evidence>
<dbReference type="PANTHER" id="PTHR31701">
    <property type="entry name" value="ENDOPLASMIC RETICULUM MEMBRANE-ASSOCIATED RNA DEGRADATION PROTEIN"/>
    <property type="match status" value="1"/>
</dbReference>
<evidence type="ECO:0000313" key="3">
    <source>
        <dbReference type="Proteomes" id="UP001159428"/>
    </source>
</evidence>
<sequence length="681" mass="77366">MNCVVTVDRQSHSFLSGYIRQLICESFEKLEGAGINAMKTSDCGFTAGGYLQWEKIGTVLGQDIINDHANCDYHDAVTRLHPVCCAVHHELISLQPHEFETQYMPSLLWTGCERRFIECFALLKSSNTADYNLCLLLLTSSLEHALGDVYLSYSCAPQCPSLLKDLLATQELKEVFGETVIRLLHILIGPPSSLNLRNILWHGFAGPGEVPIQYASLLLVITASLNVKLKDPPFCSRQIKRRPSIALSTCADNKLHSIFPALEPCNMTEIFNLLNSSFFIIPNMLPLWLTALDYFKEQRFDLCVMLLLPQLEHGLRRVFASINNCPHRVLTAESTVLYTTFDEILAPVLQDGSENLLRQELGDALMEMLLDVLVHSEGPRIRDHISHGEVDLCEISQQWANHILCICIAFAGSYLNSDTGNFPITTRICVATKVYKSLFHPISLLAKVVHNLALSLLKRKDLPKPSGEECEELDCDRNKSAAHFPNVSRALQAVIMVSTIFTGESLTKVLPCQFDLDNIDTFFPRCLQILDTASFPTLFRSKGELEIAMLLHRIVQHGTVTFEQICEVAVMRYKQWKNRELRQRQRANYKRLWNHLPFICAVLQLMVLVVIEELHQLPRSSENRHRSTFIKFLKRCLQCSENMESLSSKSKNKWDECCSVGETFVDCVHSYYTELRHKLES</sequence>
<evidence type="ECO:0000313" key="2">
    <source>
        <dbReference type="EMBL" id="CAH3044182.1"/>
    </source>
</evidence>
<organism evidence="2 3">
    <name type="scientific">Pocillopora meandrina</name>
    <dbReference type="NCBI Taxonomy" id="46732"/>
    <lineage>
        <taxon>Eukaryota</taxon>
        <taxon>Metazoa</taxon>
        <taxon>Cnidaria</taxon>
        <taxon>Anthozoa</taxon>
        <taxon>Hexacorallia</taxon>
        <taxon>Scleractinia</taxon>
        <taxon>Astrocoeniina</taxon>
        <taxon>Pocilloporidae</taxon>
        <taxon>Pocillopora</taxon>
    </lineage>
</organism>
<dbReference type="EMBL" id="CALNXJ010000007">
    <property type="protein sequence ID" value="CAH3044182.1"/>
    <property type="molecule type" value="Genomic_DNA"/>
</dbReference>
<reference evidence="2 3" key="1">
    <citation type="submission" date="2022-05" db="EMBL/GenBank/DDBJ databases">
        <authorList>
            <consortium name="Genoscope - CEA"/>
            <person name="William W."/>
        </authorList>
    </citation>
    <scope>NUCLEOTIDE SEQUENCE [LARGE SCALE GENOMIC DNA]</scope>
</reference>
<dbReference type="InterPro" id="IPR025209">
    <property type="entry name" value="DUF4209"/>
</dbReference>
<proteinExistence type="predicted"/>
<accession>A0AAU9W3N3</accession>
<gene>
    <name evidence="2" type="ORF">PMEA_00031010</name>
</gene>